<dbReference type="EMBL" id="JH712139">
    <property type="protein sequence ID" value="EFO24146.1"/>
    <property type="molecule type" value="Genomic_DNA"/>
</dbReference>
<organism evidence="1">
    <name type="scientific">Loa loa</name>
    <name type="common">Eye worm</name>
    <name type="synonym">Filaria loa</name>
    <dbReference type="NCBI Taxonomy" id="7209"/>
    <lineage>
        <taxon>Eukaryota</taxon>
        <taxon>Metazoa</taxon>
        <taxon>Ecdysozoa</taxon>
        <taxon>Nematoda</taxon>
        <taxon>Chromadorea</taxon>
        <taxon>Rhabditida</taxon>
        <taxon>Spirurina</taxon>
        <taxon>Spiruromorpha</taxon>
        <taxon>Filarioidea</taxon>
        <taxon>Onchocercidae</taxon>
        <taxon>Loa</taxon>
    </lineage>
</organism>
<dbReference type="GeneID" id="9941743"/>
<dbReference type="InParanoid" id="A0A1S0U2U7"/>
<gene>
    <name evidence="1" type="ORF">LOAG_04338</name>
</gene>
<accession>A0A1S0U2U7</accession>
<dbReference type="KEGG" id="loa:LOAG_04338"/>
<proteinExistence type="predicted"/>
<sequence length="109" mass="11899">MVKINICKFEDLMGIALHHFLYVGLAVKELGYPIDLQRGGTSPATPIGVSASKQRYINCSYNASARIIGQRLKNRCIALNQPLSSLSTSSSPSLSLHCHLQLHSSLTVF</sequence>
<name>A0A1S0U2U7_LOALO</name>
<protein>
    <submittedName>
        <fullName evidence="1">Uncharacterized protein</fullName>
    </submittedName>
</protein>
<reference evidence="1" key="1">
    <citation type="submission" date="2012-04" db="EMBL/GenBank/DDBJ databases">
        <title>The Genome Sequence of Loa loa.</title>
        <authorList>
            <consortium name="The Broad Institute Genome Sequencing Platform"/>
            <consortium name="Broad Institute Genome Sequencing Center for Infectious Disease"/>
            <person name="Nutman T.B."/>
            <person name="Fink D.L."/>
            <person name="Russ C."/>
            <person name="Young S."/>
            <person name="Zeng Q."/>
            <person name="Gargeya S."/>
            <person name="Alvarado L."/>
            <person name="Berlin A."/>
            <person name="Chapman S.B."/>
            <person name="Chen Z."/>
            <person name="Freedman E."/>
            <person name="Gellesch M."/>
            <person name="Goldberg J."/>
            <person name="Griggs A."/>
            <person name="Gujja S."/>
            <person name="Heilman E.R."/>
            <person name="Heiman D."/>
            <person name="Howarth C."/>
            <person name="Mehta T."/>
            <person name="Neiman D."/>
            <person name="Pearson M."/>
            <person name="Roberts A."/>
            <person name="Saif S."/>
            <person name="Shea T."/>
            <person name="Shenoy N."/>
            <person name="Sisk P."/>
            <person name="Stolte C."/>
            <person name="Sykes S."/>
            <person name="White J."/>
            <person name="Yandava C."/>
            <person name="Haas B."/>
            <person name="Henn M.R."/>
            <person name="Nusbaum C."/>
            <person name="Birren B."/>
        </authorList>
    </citation>
    <scope>NUCLEOTIDE SEQUENCE [LARGE SCALE GENOMIC DNA]</scope>
</reference>
<dbReference type="CTD" id="9941743"/>
<dbReference type="RefSeq" id="XP_003139923.1">
    <property type="nucleotide sequence ID" value="XM_003139875.1"/>
</dbReference>
<evidence type="ECO:0000313" key="1">
    <source>
        <dbReference type="EMBL" id="EFO24146.1"/>
    </source>
</evidence>
<dbReference type="AlphaFoldDB" id="A0A1S0U2U7"/>